<keyword evidence="9" id="KW-1185">Reference proteome</keyword>
<keyword evidence="2" id="KW-0158">Chromosome</keyword>
<dbReference type="GO" id="GO:0032991">
    <property type="term" value="C:protein-containing complex"/>
    <property type="evidence" value="ECO:0007669"/>
    <property type="project" value="UniProtKB-ARBA"/>
</dbReference>
<dbReference type="SMART" id="SM00777">
    <property type="entry name" value="Mad3_BUB1_I"/>
    <property type="match status" value="1"/>
</dbReference>
<evidence type="ECO:0000313" key="9">
    <source>
        <dbReference type="Proteomes" id="UP000604825"/>
    </source>
</evidence>
<dbReference type="InterPro" id="IPR013212">
    <property type="entry name" value="Mad3/Bub1_I"/>
</dbReference>
<feature type="domain" description="BUB1 N-terminal" evidence="7">
    <location>
        <begin position="25"/>
        <end position="186"/>
    </location>
</feature>
<dbReference type="GO" id="GO:0051754">
    <property type="term" value="P:meiotic sister chromatid cohesion, centromeric"/>
    <property type="evidence" value="ECO:0007669"/>
    <property type="project" value="TreeGrafter"/>
</dbReference>
<dbReference type="AlphaFoldDB" id="A0A811NEC4"/>
<sequence>MVVLERTPGAAPGAASSPLRKSPRFSREVASPPSDPILPYLRSISRAMDELGTGPQYDMAALDRLKHYLIECISKYGDDYQYSTDPRLLKIWILYADATEDFPSVYNQLEEKRMFLEHALLYDSYAQYLIAHGKVGEADKVYGIGISRKAEPLDHLKKMHLTFLKQLENIIEEADAEAQPKPSKQQKNEPSVVDPWSASTRNTLLETINGELRTFPGYHKSNKVYYGKVPLTSSLNVLRNKVIELGGRKYQIKGSTGTGAFAKVYKATVDGNTEEMVALKIQNPSFALEFYMYRQLDLRISDIERPSFGYAHEMHIFSDVSVLVCDYLPYGTLLDVINSHLVVGRYMDEVLCMYYTIEMLNMLETLHSVGIIHGDFKPDNILVCYLSGEITEDTFRSEKRDEKNQGLCLVDWGRGIDLNLFPSPTEFHGDCGTSGFRCIEMQEHRNWTYQVDTYSLCVVVHMMLHGACMSVEKSCVPGVSVKQLSKQLVRRPNVVGYLDRRYWNVDLWQKLFSTLLNPPSNDSDVAALQSLRASFREYMCSNRQLVGKLNQMLAKQKASLCLS</sequence>
<comment type="caution">
    <text evidence="8">The sequence shown here is derived from an EMBL/GenBank/DDBJ whole genome shotgun (WGS) entry which is preliminary data.</text>
</comment>
<feature type="domain" description="Protein kinase" evidence="6">
    <location>
        <begin position="250"/>
        <end position="563"/>
    </location>
</feature>
<reference evidence="8" key="1">
    <citation type="submission" date="2020-10" db="EMBL/GenBank/DDBJ databases">
        <authorList>
            <person name="Han B."/>
            <person name="Lu T."/>
            <person name="Zhao Q."/>
            <person name="Huang X."/>
            <person name="Zhao Y."/>
        </authorList>
    </citation>
    <scope>NUCLEOTIDE SEQUENCE</scope>
</reference>
<evidence type="ECO:0000256" key="2">
    <source>
        <dbReference type="ARBA" id="ARBA00022454"/>
    </source>
</evidence>
<dbReference type="Proteomes" id="UP000604825">
    <property type="component" value="Unassembled WGS sequence"/>
</dbReference>
<dbReference type="GO" id="GO:0004672">
    <property type="term" value="F:protein kinase activity"/>
    <property type="evidence" value="ECO:0007669"/>
    <property type="project" value="InterPro"/>
</dbReference>
<gene>
    <name evidence="8" type="ORF">NCGR_LOCUS16100</name>
</gene>
<dbReference type="Pfam" id="PF08311">
    <property type="entry name" value="Mad3_BUB1_I"/>
    <property type="match status" value="1"/>
</dbReference>
<dbReference type="GO" id="GO:0000776">
    <property type="term" value="C:kinetochore"/>
    <property type="evidence" value="ECO:0007669"/>
    <property type="project" value="UniProtKB-KW"/>
</dbReference>
<name>A0A811NEC4_9POAL</name>
<dbReference type="Pfam" id="PF00069">
    <property type="entry name" value="Pkinase"/>
    <property type="match status" value="1"/>
</dbReference>
<dbReference type="PROSITE" id="PS00108">
    <property type="entry name" value="PROTEIN_KINASE_ST"/>
    <property type="match status" value="1"/>
</dbReference>
<dbReference type="EMBL" id="CAJGYO010000004">
    <property type="protein sequence ID" value="CAD6223704.1"/>
    <property type="molecule type" value="Genomic_DNA"/>
</dbReference>
<evidence type="ECO:0000256" key="1">
    <source>
        <dbReference type="ARBA" id="ARBA00004629"/>
    </source>
</evidence>
<dbReference type="PANTHER" id="PTHR14030">
    <property type="entry name" value="MITOTIC CHECKPOINT SERINE/THREONINE-PROTEIN KINASE BUB1"/>
    <property type="match status" value="1"/>
</dbReference>
<evidence type="ECO:0000256" key="5">
    <source>
        <dbReference type="SAM" id="MobiDB-lite"/>
    </source>
</evidence>
<feature type="compositionally biased region" description="Low complexity" evidence="5">
    <location>
        <begin position="8"/>
        <end position="18"/>
    </location>
</feature>
<feature type="region of interest" description="Disordered" evidence="5">
    <location>
        <begin position="1"/>
        <end position="32"/>
    </location>
</feature>
<dbReference type="Gene3D" id="1.25.40.430">
    <property type="match status" value="1"/>
</dbReference>
<evidence type="ECO:0000256" key="4">
    <source>
        <dbReference type="ARBA" id="ARBA00023328"/>
    </source>
</evidence>
<evidence type="ECO:0000313" key="8">
    <source>
        <dbReference type="EMBL" id="CAD6223704.1"/>
    </source>
</evidence>
<feature type="region of interest" description="Disordered" evidence="5">
    <location>
        <begin position="176"/>
        <end position="195"/>
    </location>
</feature>
<dbReference type="PROSITE" id="PS50011">
    <property type="entry name" value="PROTEIN_KINASE_DOM"/>
    <property type="match status" value="1"/>
</dbReference>
<dbReference type="FunFam" id="1.25.40.430:FF:000007">
    <property type="entry name" value="Mitotic checkpoint serine/threonine-protein kinase BUB1"/>
    <property type="match status" value="1"/>
</dbReference>
<dbReference type="InterPro" id="IPR015661">
    <property type="entry name" value="Bub1/Mad3"/>
</dbReference>
<organism evidence="8 9">
    <name type="scientific">Miscanthus lutarioriparius</name>
    <dbReference type="NCBI Taxonomy" id="422564"/>
    <lineage>
        <taxon>Eukaryota</taxon>
        <taxon>Viridiplantae</taxon>
        <taxon>Streptophyta</taxon>
        <taxon>Embryophyta</taxon>
        <taxon>Tracheophyta</taxon>
        <taxon>Spermatophyta</taxon>
        <taxon>Magnoliopsida</taxon>
        <taxon>Liliopsida</taxon>
        <taxon>Poales</taxon>
        <taxon>Poaceae</taxon>
        <taxon>PACMAD clade</taxon>
        <taxon>Panicoideae</taxon>
        <taxon>Andropogonodae</taxon>
        <taxon>Andropogoneae</taxon>
        <taxon>Saccharinae</taxon>
        <taxon>Miscanthus</taxon>
    </lineage>
</organism>
<evidence type="ECO:0000259" key="7">
    <source>
        <dbReference type="PROSITE" id="PS51489"/>
    </source>
</evidence>
<dbReference type="InterPro" id="IPR000719">
    <property type="entry name" value="Prot_kinase_dom"/>
</dbReference>
<comment type="subcellular location">
    <subcellularLocation>
        <location evidence="1">Chromosome</location>
        <location evidence="1">Centromere</location>
        <location evidence="1">Kinetochore</location>
    </subcellularLocation>
</comment>
<dbReference type="OrthoDB" id="248495at2759"/>
<protein>
    <recommendedName>
        <fullName evidence="10">Mitotic checkpoint serine/threonine-protein kinase BUB1</fullName>
    </recommendedName>
</protein>
<dbReference type="PANTHER" id="PTHR14030:SF4">
    <property type="entry name" value="BUB1 KINASE, ISOFORM A-RELATED"/>
    <property type="match status" value="1"/>
</dbReference>
<dbReference type="PROSITE" id="PS51489">
    <property type="entry name" value="BUB1_N"/>
    <property type="match status" value="1"/>
</dbReference>
<evidence type="ECO:0000259" key="6">
    <source>
        <dbReference type="PROSITE" id="PS50011"/>
    </source>
</evidence>
<dbReference type="GO" id="GO:0005524">
    <property type="term" value="F:ATP binding"/>
    <property type="evidence" value="ECO:0007669"/>
    <property type="project" value="InterPro"/>
</dbReference>
<proteinExistence type="predicted"/>
<dbReference type="Gene3D" id="1.10.510.10">
    <property type="entry name" value="Transferase(Phosphotransferase) domain 1"/>
    <property type="match status" value="1"/>
</dbReference>
<keyword evidence="4" id="KW-0137">Centromere</keyword>
<dbReference type="SMART" id="SM00220">
    <property type="entry name" value="S_TKc"/>
    <property type="match status" value="1"/>
</dbReference>
<evidence type="ECO:0008006" key="10">
    <source>
        <dbReference type="Google" id="ProtNLM"/>
    </source>
</evidence>
<dbReference type="SUPFAM" id="SSF56112">
    <property type="entry name" value="Protein kinase-like (PK-like)"/>
    <property type="match status" value="1"/>
</dbReference>
<evidence type="ECO:0000256" key="3">
    <source>
        <dbReference type="ARBA" id="ARBA00022838"/>
    </source>
</evidence>
<keyword evidence="3" id="KW-0995">Kinetochore</keyword>
<dbReference type="GO" id="GO:0007094">
    <property type="term" value="P:mitotic spindle assembly checkpoint signaling"/>
    <property type="evidence" value="ECO:0007669"/>
    <property type="project" value="InterPro"/>
</dbReference>
<dbReference type="InterPro" id="IPR008271">
    <property type="entry name" value="Ser/Thr_kinase_AS"/>
</dbReference>
<accession>A0A811NEC4</accession>
<dbReference type="InterPro" id="IPR011009">
    <property type="entry name" value="Kinase-like_dom_sf"/>
</dbReference>